<dbReference type="PROSITE" id="PS50109">
    <property type="entry name" value="HIS_KIN"/>
    <property type="match status" value="1"/>
</dbReference>
<dbReference type="KEGG" id="tpi:TREPR_3057"/>
<evidence type="ECO:0000259" key="15">
    <source>
        <dbReference type="PROSITE" id="PS50894"/>
    </source>
</evidence>
<feature type="domain" description="Histidine kinase" evidence="13">
    <location>
        <begin position="164"/>
        <end position="384"/>
    </location>
</feature>
<keyword evidence="7" id="KW-0067">ATP-binding</keyword>
<reference evidence="16 17" key="2">
    <citation type="journal article" date="2011" name="ISME J.">
        <title>RNA-seq reveals cooperative metabolic interactions between two termite-gut spirochete species in co-culture.</title>
        <authorList>
            <person name="Rosenthal A.Z."/>
            <person name="Matson E.G."/>
            <person name="Eldar A."/>
            <person name="Leadbetter J.R."/>
        </authorList>
    </citation>
    <scope>NUCLEOTIDE SEQUENCE [LARGE SCALE GENOMIC DNA]</scope>
    <source>
        <strain evidence="17">ATCC BAA-887 / DSM 12427 / ZAS-2</strain>
    </source>
</reference>
<feature type="domain" description="HPt" evidence="15">
    <location>
        <begin position="580"/>
        <end position="673"/>
    </location>
</feature>
<dbReference type="SUPFAM" id="SSF55874">
    <property type="entry name" value="ATPase domain of HSP90 chaperone/DNA topoisomerase II/histidine kinase"/>
    <property type="match status" value="1"/>
</dbReference>
<dbReference type="InterPro" id="IPR036890">
    <property type="entry name" value="HATPase_C_sf"/>
</dbReference>
<dbReference type="FunFam" id="1.10.287.130:FF:000002">
    <property type="entry name" value="Two-component osmosensing histidine kinase"/>
    <property type="match status" value="1"/>
</dbReference>
<keyword evidence="6 16" id="KW-0418">Kinase</keyword>
<dbReference type="InterPro" id="IPR003594">
    <property type="entry name" value="HATPase_dom"/>
</dbReference>
<keyword evidence="17" id="KW-1185">Reference proteome</keyword>
<feature type="domain" description="Response regulatory" evidence="14">
    <location>
        <begin position="20"/>
        <end position="135"/>
    </location>
</feature>
<feature type="modified residue" description="4-aspartylphosphate" evidence="12">
    <location>
        <position position="68"/>
    </location>
</feature>
<dbReference type="Gene3D" id="3.30.565.10">
    <property type="entry name" value="Histidine kinase-like ATPase, C-terminal domain"/>
    <property type="match status" value="1"/>
</dbReference>
<evidence type="ECO:0000256" key="10">
    <source>
        <dbReference type="ARBA" id="ARBA00068150"/>
    </source>
</evidence>
<feature type="modified residue" description="4-aspartylphosphate" evidence="12">
    <location>
        <position position="455"/>
    </location>
</feature>
<dbReference type="EMBL" id="CP001843">
    <property type="protein sequence ID" value="AEF86370.1"/>
    <property type="molecule type" value="Genomic_DNA"/>
</dbReference>
<evidence type="ECO:0000256" key="3">
    <source>
        <dbReference type="ARBA" id="ARBA00022553"/>
    </source>
</evidence>
<dbReference type="Gene3D" id="1.20.120.160">
    <property type="entry name" value="HPT domain"/>
    <property type="match status" value="1"/>
</dbReference>
<dbReference type="SUPFAM" id="SSF52172">
    <property type="entry name" value="CheY-like"/>
    <property type="match status" value="2"/>
</dbReference>
<dbReference type="Pfam" id="PF02518">
    <property type="entry name" value="HATPase_c"/>
    <property type="match status" value="1"/>
</dbReference>
<reference evidence="17" key="1">
    <citation type="submission" date="2009-12" db="EMBL/GenBank/DDBJ databases">
        <title>Complete sequence of Treponema primitia strain ZAS-2.</title>
        <authorList>
            <person name="Tetu S.G."/>
            <person name="Matson E."/>
            <person name="Ren Q."/>
            <person name="Seshadri R."/>
            <person name="Elbourne L."/>
            <person name="Hassan K.A."/>
            <person name="Durkin A."/>
            <person name="Radune D."/>
            <person name="Mohamoud Y."/>
            <person name="Shay R."/>
            <person name="Jin S."/>
            <person name="Zhang X."/>
            <person name="Lucey K."/>
            <person name="Ballor N.R."/>
            <person name="Ottesen E."/>
            <person name="Rosenthal R."/>
            <person name="Allen A."/>
            <person name="Leadbetter J.R."/>
            <person name="Paulsen I.T."/>
        </authorList>
    </citation>
    <scope>NUCLEOTIDE SEQUENCE [LARGE SCALE GENOMIC DNA]</scope>
    <source>
        <strain evidence="17">ATCC BAA-887 / DSM 12427 / ZAS-2</strain>
    </source>
</reference>
<keyword evidence="3 12" id="KW-0597">Phosphoprotein</keyword>
<evidence type="ECO:0000256" key="5">
    <source>
        <dbReference type="ARBA" id="ARBA00022741"/>
    </source>
</evidence>
<comment type="subunit">
    <text evidence="9">At low DSF concentrations, interacts with RpfF.</text>
</comment>
<evidence type="ECO:0000256" key="1">
    <source>
        <dbReference type="ARBA" id="ARBA00000085"/>
    </source>
</evidence>
<evidence type="ECO:0000313" key="17">
    <source>
        <dbReference type="Proteomes" id="UP000009223"/>
    </source>
</evidence>
<gene>
    <name evidence="16" type="ordered locus">TREPR_3057</name>
</gene>
<dbReference type="Pfam" id="PF01627">
    <property type="entry name" value="Hpt"/>
    <property type="match status" value="1"/>
</dbReference>
<evidence type="ECO:0000259" key="13">
    <source>
        <dbReference type="PROSITE" id="PS50109"/>
    </source>
</evidence>
<feature type="modified residue" description="Phosphohistidine" evidence="11">
    <location>
        <position position="619"/>
    </location>
</feature>
<dbReference type="InterPro" id="IPR005467">
    <property type="entry name" value="His_kinase_dom"/>
</dbReference>
<sequence length="757" mass="84199">MIFQKMKIPEAPDMDTEQQIIMIVDDNIANLTMGKNILKDLYQVFTIPSAERLFAMMERVTPDLILLDIEMPGMDGYQTIKKLKADEKLREIPVIFITARSDMDSELEGLNLGAIDYIFKPFSASLLLKRLETHLTMISQRKQVIRAKEAAEQANRAKSNFLASISHEIRTPMNAIIGMSDLMRTDNLDLVQQGYFQDIKKTSKALLQLINDILDFSKIEAGKMDLVPVHFDFHELFDHICSMNRFLAESKDLEFRSLIENTIPQALYGDEMRFRQVIGNLVSNAVKYTREGYVSLSASRTVKDGNDYLVVTVEDSGIGIKSEDYGKVFNSFQQFDAVKNRGIQGTGLGLSITKALMEMMGGFLEFTSEYGKGSLFTAAFPLVPGDLARVEHRVITQRVLAADDVSILVVDDNSVNLTVAQGFLATHNIKADVAESGFLAIEKIRAKCYDLIFMDHMMPEMDGIETTRRLKAMAKEEEFAWLAKVPIIALSANAVTGARESFLEAGMADFLSKPIDGYEMNRILDRWLPPDKLKATHPLIPADEPSASGTSATPEDSLMKELSRIEGLDLVEGLSHLGNNREGYLKALRQFYDGYEEYKDAILKDLEQEDWKDYAIRVHAVKGVFAALGVQKLANWAYTLELASKSEAAGTCLAETDAFCAAMDSFCAALSETSLAGKEEEGEKTATTPEFVREQLELLRTACINCSSDDADAIAKALDKLSCGEGTDMALKKICQLIESYDYDGALEKISALTDSL</sequence>
<accession>F5YMP8</accession>
<dbReference type="InterPro" id="IPR001789">
    <property type="entry name" value="Sig_transdc_resp-reg_receiver"/>
</dbReference>
<dbReference type="CDD" id="cd17546">
    <property type="entry name" value="REC_hyHK_CKI1_RcsC-like"/>
    <property type="match status" value="1"/>
</dbReference>
<dbReference type="Pfam" id="PF00512">
    <property type="entry name" value="HisKA"/>
    <property type="match status" value="1"/>
</dbReference>
<dbReference type="SMART" id="SM00387">
    <property type="entry name" value="HATPase_c"/>
    <property type="match status" value="1"/>
</dbReference>
<dbReference type="InterPro" id="IPR036641">
    <property type="entry name" value="HPT_dom_sf"/>
</dbReference>
<dbReference type="eggNOG" id="COG0642">
    <property type="taxonomic scope" value="Bacteria"/>
</dbReference>
<evidence type="ECO:0000256" key="6">
    <source>
        <dbReference type="ARBA" id="ARBA00022777"/>
    </source>
</evidence>
<dbReference type="CDD" id="cd16922">
    <property type="entry name" value="HATPase_EvgS-ArcB-TorS-like"/>
    <property type="match status" value="1"/>
</dbReference>
<dbReference type="InterPro" id="IPR011006">
    <property type="entry name" value="CheY-like_superfamily"/>
</dbReference>
<dbReference type="Gene3D" id="3.40.50.2300">
    <property type="match status" value="2"/>
</dbReference>
<feature type="domain" description="Response regulatory" evidence="14">
    <location>
        <begin position="406"/>
        <end position="528"/>
    </location>
</feature>
<keyword evidence="4" id="KW-0808">Transferase</keyword>
<proteinExistence type="predicted"/>
<dbReference type="PRINTS" id="PR00344">
    <property type="entry name" value="BCTRLSENSOR"/>
</dbReference>
<dbReference type="CDD" id="cd00082">
    <property type="entry name" value="HisKA"/>
    <property type="match status" value="1"/>
</dbReference>
<dbReference type="InterPro" id="IPR036097">
    <property type="entry name" value="HisK_dim/P_sf"/>
</dbReference>
<evidence type="ECO:0000256" key="11">
    <source>
        <dbReference type="PROSITE-ProRule" id="PRU00110"/>
    </source>
</evidence>
<comment type="catalytic activity">
    <reaction evidence="1">
        <text>ATP + protein L-histidine = ADP + protein N-phospho-L-histidine.</text>
        <dbReference type="EC" id="2.7.13.3"/>
    </reaction>
</comment>
<dbReference type="HOGENOM" id="CLU_000445_114_15_12"/>
<dbReference type="Proteomes" id="UP000009223">
    <property type="component" value="Chromosome"/>
</dbReference>
<evidence type="ECO:0000256" key="8">
    <source>
        <dbReference type="ARBA" id="ARBA00023012"/>
    </source>
</evidence>
<dbReference type="PROSITE" id="PS50110">
    <property type="entry name" value="RESPONSE_REGULATORY"/>
    <property type="match status" value="2"/>
</dbReference>
<dbReference type="SMART" id="SM00388">
    <property type="entry name" value="HisKA"/>
    <property type="match status" value="1"/>
</dbReference>
<dbReference type="SUPFAM" id="SSF47226">
    <property type="entry name" value="Histidine-containing phosphotransfer domain, HPT domain"/>
    <property type="match status" value="1"/>
</dbReference>
<dbReference type="Gene3D" id="1.10.287.130">
    <property type="match status" value="1"/>
</dbReference>
<dbReference type="PROSITE" id="PS50894">
    <property type="entry name" value="HPT"/>
    <property type="match status" value="1"/>
</dbReference>
<dbReference type="GO" id="GO:0005524">
    <property type="term" value="F:ATP binding"/>
    <property type="evidence" value="ECO:0007669"/>
    <property type="project" value="UniProtKB-KW"/>
</dbReference>
<dbReference type="AlphaFoldDB" id="F5YMP8"/>
<dbReference type="SUPFAM" id="SSF47384">
    <property type="entry name" value="Homodimeric domain of signal transducing histidine kinase"/>
    <property type="match status" value="1"/>
</dbReference>
<evidence type="ECO:0000313" key="16">
    <source>
        <dbReference type="EMBL" id="AEF86370.1"/>
    </source>
</evidence>
<organism evidence="16 17">
    <name type="scientific">Treponema primitia (strain ATCC BAA-887 / DSM 12427 / ZAS-2)</name>
    <dbReference type="NCBI Taxonomy" id="545694"/>
    <lineage>
        <taxon>Bacteria</taxon>
        <taxon>Pseudomonadati</taxon>
        <taxon>Spirochaetota</taxon>
        <taxon>Spirochaetia</taxon>
        <taxon>Spirochaetales</taxon>
        <taxon>Treponemataceae</taxon>
        <taxon>Treponema</taxon>
    </lineage>
</organism>
<dbReference type="InterPro" id="IPR050956">
    <property type="entry name" value="2C_system_His_kinase"/>
</dbReference>
<keyword evidence="5" id="KW-0547">Nucleotide-binding</keyword>
<dbReference type="InterPro" id="IPR004358">
    <property type="entry name" value="Sig_transdc_His_kin-like_C"/>
</dbReference>
<dbReference type="PANTHER" id="PTHR43719">
    <property type="entry name" value="TWO-COMPONENT HISTIDINE KINASE"/>
    <property type="match status" value="1"/>
</dbReference>
<evidence type="ECO:0000256" key="4">
    <source>
        <dbReference type="ARBA" id="ARBA00022679"/>
    </source>
</evidence>
<dbReference type="STRING" id="545694.TREPR_3057"/>
<dbReference type="FunFam" id="3.30.565.10:FF:000010">
    <property type="entry name" value="Sensor histidine kinase RcsC"/>
    <property type="match status" value="1"/>
</dbReference>
<dbReference type="InterPro" id="IPR008207">
    <property type="entry name" value="Sig_transdc_His_kin_Hpt_dom"/>
</dbReference>
<dbReference type="SMART" id="SM00448">
    <property type="entry name" value="REC"/>
    <property type="match status" value="2"/>
</dbReference>
<evidence type="ECO:0000256" key="12">
    <source>
        <dbReference type="PROSITE-ProRule" id="PRU00169"/>
    </source>
</evidence>
<dbReference type="GO" id="GO:0000155">
    <property type="term" value="F:phosphorelay sensor kinase activity"/>
    <property type="evidence" value="ECO:0007669"/>
    <property type="project" value="InterPro"/>
</dbReference>
<dbReference type="Pfam" id="PF00072">
    <property type="entry name" value="Response_reg"/>
    <property type="match status" value="2"/>
</dbReference>
<dbReference type="EC" id="2.7.13.3" evidence="2"/>
<evidence type="ECO:0000259" key="14">
    <source>
        <dbReference type="PROSITE" id="PS50110"/>
    </source>
</evidence>
<evidence type="ECO:0000256" key="7">
    <source>
        <dbReference type="ARBA" id="ARBA00022840"/>
    </source>
</evidence>
<evidence type="ECO:0000256" key="2">
    <source>
        <dbReference type="ARBA" id="ARBA00012438"/>
    </source>
</evidence>
<name>F5YMP8_TREPZ</name>
<protein>
    <recommendedName>
        <fullName evidence="10">Sensory/regulatory protein RpfC</fullName>
        <ecNumber evidence="2">2.7.13.3</ecNumber>
    </recommendedName>
</protein>
<evidence type="ECO:0000256" key="9">
    <source>
        <dbReference type="ARBA" id="ARBA00064003"/>
    </source>
</evidence>
<dbReference type="InterPro" id="IPR003661">
    <property type="entry name" value="HisK_dim/P_dom"/>
</dbReference>
<dbReference type="PANTHER" id="PTHR43719:SF28">
    <property type="entry name" value="PEROXIDE STRESS-ACTIVATED HISTIDINE KINASE MAK1-RELATED"/>
    <property type="match status" value="1"/>
</dbReference>
<keyword evidence="8" id="KW-0902">Two-component regulatory system</keyword>